<dbReference type="GO" id="GO:0003725">
    <property type="term" value="F:double-stranded RNA binding"/>
    <property type="evidence" value="ECO:0007669"/>
    <property type="project" value="InterPro"/>
</dbReference>
<comment type="function">
    <text evidence="9">Required for the formation of a threonylcarbamoyl group on adenosine at position 37 (t(6)A37) in tRNAs that read codons beginning with adenine. Catalyzes the conversion of L-threonine, HCO(3)(-)/CO(2) and ATP to give threonylcarbamoyl-AMP (TC-AMP) as the acyladenylate intermediate, with the release of diphosphate.</text>
</comment>
<keyword evidence="5 9" id="KW-0548">Nucleotidyltransferase</keyword>
<evidence type="ECO:0000256" key="3">
    <source>
        <dbReference type="ARBA" id="ARBA00022679"/>
    </source>
</evidence>
<comment type="subcellular location">
    <subcellularLocation>
        <location evidence="1 9">Cytoplasm</location>
    </subcellularLocation>
</comment>
<dbReference type="PROSITE" id="PS51163">
    <property type="entry name" value="YRDC"/>
    <property type="match status" value="1"/>
</dbReference>
<dbReference type="GO" id="GO:0061710">
    <property type="term" value="F:L-threonylcarbamoyladenylate synthase"/>
    <property type="evidence" value="ECO:0007669"/>
    <property type="project" value="UniProtKB-EC"/>
</dbReference>
<dbReference type="EC" id="2.7.7.87" evidence="9"/>
<dbReference type="STRING" id="207949.RED65_15417"/>
<keyword evidence="6 9" id="KW-0547">Nucleotide-binding</keyword>
<dbReference type="GO" id="GO:0005524">
    <property type="term" value="F:ATP binding"/>
    <property type="evidence" value="ECO:0007669"/>
    <property type="project" value="UniProtKB-UniRule"/>
</dbReference>
<accession>Q1N3W7</accession>
<dbReference type="InterPro" id="IPR023535">
    <property type="entry name" value="TC-AMP_synthase"/>
</dbReference>
<dbReference type="GO" id="GO:0005737">
    <property type="term" value="C:cytoplasm"/>
    <property type="evidence" value="ECO:0007669"/>
    <property type="project" value="UniProtKB-SubCell"/>
</dbReference>
<dbReference type="InterPro" id="IPR050156">
    <property type="entry name" value="TC-AMP_synthase_SUA5"/>
</dbReference>
<dbReference type="PANTHER" id="PTHR17490:SF18">
    <property type="entry name" value="THREONYLCARBAMOYL-AMP SYNTHASE"/>
    <property type="match status" value="1"/>
</dbReference>
<keyword evidence="4 9" id="KW-0819">tRNA processing</keyword>
<keyword evidence="3 9" id="KW-0808">Transferase</keyword>
<evidence type="ECO:0000256" key="8">
    <source>
        <dbReference type="ARBA" id="ARBA00048366"/>
    </source>
</evidence>
<dbReference type="HOGENOM" id="CLU_031397_6_1_6"/>
<dbReference type="PANTHER" id="PTHR17490">
    <property type="entry name" value="SUA5"/>
    <property type="match status" value="1"/>
</dbReference>
<gene>
    <name evidence="9" type="primary">tsaC</name>
    <name evidence="11" type="ORF">RED65_15417</name>
</gene>
<keyword evidence="7 9" id="KW-0067">ATP-binding</keyword>
<evidence type="ECO:0000313" key="11">
    <source>
        <dbReference type="EMBL" id="EAT13098.1"/>
    </source>
</evidence>
<evidence type="ECO:0000256" key="9">
    <source>
        <dbReference type="HAMAP-Rule" id="MF_01852"/>
    </source>
</evidence>
<comment type="catalytic activity">
    <reaction evidence="8 9">
        <text>L-threonine + hydrogencarbonate + ATP = L-threonylcarbamoyladenylate + diphosphate + H2O</text>
        <dbReference type="Rhea" id="RHEA:36407"/>
        <dbReference type="ChEBI" id="CHEBI:15377"/>
        <dbReference type="ChEBI" id="CHEBI:17544"/>
        <dbReference type="ChEBI" id="CHEBI:30616"/>
        <dbReference type="ChEBI" id="CHEBI:33019"/>
        <dbReference type="ChEBI" id="CHEBI:57926"/>
        <dbReference type="ChEBI" id="CHEBI:73682"/>
        <dbReference type="EC" id="2.7.7.87"/>
    </reaction>
</comment>
<sequence length="182" mass="20217">MHWPTYQASKVLQHSGVIAYPTETVWGLGCDPWDPAALQRIVSIKKRDQHKGLILVAGNIGQFDFLLNEINEQQRAKLESLWPGPYTFLVPHKNRVQPLVHGRFSTVAIRVSPHPRVQALCKYFGGPIVSTSANYSGQPTVRSAVQARRVLGHELDFILDGPVGLFPGPSHIIDLASGRQLR</sequence>
<name>Q1N3W7_9GAMM</name>
<dbReference type="OrthoDB" id="9814580at2"/>
<proteinExistence type="inferred from homology"/>
<comment type="similarity">
    <text evidence="9">Belongs to the SUA5 family. TsaC subfamily.</text>
</comment>
<comment type="caution">
    <text evidence="11">The sequence shown here is derived from an EMBL/GenBank/DDBJ whole genome shotgun (WGS) entry which is preliminary data.</text>
</comment>
<evidence type="ECO:0000313" key="12">
    <source>
        <dbReference type="Proteomes" id="UP000004263"/>
    </source>
</evidence>
<reference evidence="11 12" key="1">
    <citation type="submission" date="2006-03" db="EMBL/GenBank/DDBJ databases">
        <authorList>
            <person name="Pinhassi J."/>
            <person name="Pedros-Alio C."/>
            <person name="Ferriera S."/>
            <person name="Johnson J."/>
            <person name="Kravitz S."/>
            <person name="Halpern A."/>
            <person name="Remington K."/>
            <person name="Beeson K."/>
            <person name="Tran B."/>
            <person name="Rogers Y.-H."/>
            <person name="Friedman R."/>
            <person name="Venter J.C."/>
        </authorList>
    </citation>
    <scope>NUCLEOTIDE SEQUENCE [LARGE SCALE GENOMIC DNA]</scope>
    <source>
        <strain evidence="11 12">RED65</strain>
    </source>
</reference>
<dbReference type="EMBL" id="AAQH01000003">
    <property type="protein sequence ID" value="EAT13098.1"/>
    <property type="molecule type" value="Genomic_DNA"/>
</dbReference>
<dbReference type="InterPro" id="IPR006070">
    <property type="entry name" value="Sua5-like_dom"/>
</dbReference>
<keyword evidence="2 9" id="KW-0963">Cytoplasm</keyword>
<evidence type="ECO:0000256" key="5">
    <source>
        <dbReference type="ARBA" id="ARBA00022695"/>
    </source>
</evidence>
<dbReference type="AlphaFoldDB" id="Q1N3W7"/>
<organism evidence="11 12">
    <name type="scientific">Bermanella marisrubri</name>
    <dbReference type="NCBI Taxonomy" id="207949"/>
    <lineage>
        <taxon>Bacteria</taxon>
        <taxon>Pseudomonadati</taxon>
        <taxon>Pseudomonadota</taxon>
        <taxon>Gammaproteobacteria</taxon>
        <taxon>Oceanospirillales</taxon>
        <taxon>Oceanospirillaceae</taxon>
        <taxon>Bermanella</taxon>
    </lineage>
</organism>
<evidence type="ECO:0000259" key="10">
    <source>
        <dbReference type="PROSITE" id="PS51163"/>
    </source>
</evidence>
<keyword evidence="12" id="KW-1185">Reference proteome</keyword>
<dbReference type="GO" id="GO:0006450">
    <property type="term" value="P:regulation of translational fidelity"/>
    <property type="evidence" value="ECO:0007669"/>
    <property type="project" value="TreeGrafter"/>
</dbReference>
<protein>
    <recommendedName>
        <fullName evidence="9">Threonylcarbamoyl-AMP synthase</fullName>
        <shortName evidence="9">TC-AMP synthase</shortName>
        <ecNumber evidence="9">2.7.7.87</ecNumber>
    </recommendedName>
    <alternativeName>
        <fullName evidence="9">L-threonylcarbamoyladenylate synthase</fullName>
    </alternativeName>
    <alternativeName>
        <fullName evidence="9">t(6)A37 threonylcarbamoyladenosine biosynthesis protein TsaC</fullName>
    </alternativeName>
    <alternativeName>
        <fullName evidence="9">tRNA threonylcarbamoyladenosine biosynthesis protein TsaC</fullName>
    </alternativeName>
</protein>
<evidence type="ECO:0000256" key="7">
    <source>
        <dbReference type="ARBA" id="ARBA00022840"/>
    </source>
</evidence>
<dbReference type="SUPFAM" id="SSF55821">
    <property type="entry name" value="YrdC/RibB"/>
    <property type="match status" value="1"/>
</dbReference>
<evidence type="ECO:0000256" key="1">
    <source>
        <dbReference type="ARBA" id="ARBA00004496"/>
    </source>
</evidence>
<dbReference type="RefSeq" id="WP_007018169.1">
    <property type="nucleotide sequence ID" value="NZ_CH724115.1"/>
</dbReference>
<dbReference type="GO" id="GO:0000049">
    <property type="term" value="F:tRNA binding"/>
    <property type="evidence" value="ECO:0007669"/>
    <property type="project" value="TreeGrafter"/>
</dbReference>
<dbReference type="Pfam" id="PF01300">
    <property type="entry name" value="Sua5_yciO_yrdC"/>
    <property type="match status" value="1"/>
</dbReference>
<dbReference type="NCBIfam" id="TIGR00057">
    <property type="entry name" value="L-threonylcarbamoyladenylate synthase"/>
    <property type="match status" value="1"/>
</dbReference>
<evidence type="ECO:0000256" key="2">
    <source>
        <dbReference type="ARBA" id="ARBA00022490"/>
    </source>
</evidence>
<feature type="domain" description="YrdC-like" evidence="10">
    <location>
        <begin position="2"/>
        <end position="182"/>
    </location>
</feature>
<dbReference type="HAMAP" id="MF_01852">
    <property type="entry name" value="TsaC"/>
    <property type="match status" value="1"/>
</dbReference>
<evidence type="ECO:0000256" key="6">
    <source>
        <dbReference type="ARBA" id="ARBA00022741"/>
    </source>
</evidence>
<evidence type="ECO:0000256" key="4">
    <source>
        <dbReference type="ARBA" id="ARBA00022694"/>
    </source>
</evidence>
<dbReference type="InterPro" id="IPR017945">
    <property type="entry name" value="DHBP_synth_RibB-like_a/b_dom"/>
</dbReference>
<dbReference type="GO" id="GO:0002949">
    <property type="term" value="P:tRNA threonylcarbamoyladenosine modification"/>
    <property type="evidence" value="ECO:0007669"/>
    <property type="project" value="UniProtKB-UniRule"/>
</dbReference>
<dbReference type="Proteomes" id="UP000004263">
    <property type="component" value="Unassembled WGS sequence"/>
</dbReference>
<dbReference type="Gene3D" id="3.90.870.10">
    <property type="entry name" value="DHBP synthase"/>
    <property type="match status" value="1"/>
</dbReference>